<feature type="transmembrane region" description="Helical" evidence="8">
    <location>
        <begin position="364"/>
        <end position="384"/>
    </location>
</feature>
<dbReference type="SUPFAM" id="SSF82866">
    <property type="entry name" value="Multidrug efflux transporter AcrB transmembrane domain"/>
    <property type="match status" value="2"/>
</dbReference>
<dbReference type="Gene3D" id="1.20.1640.10">
    <property type="entry name" value="Multidrug efflux transporter AcrB transmembrane domain"/>
    <property type="match status" value="2"/>
</dbReference>
<dbReference type="RefSeq" id="WP_345635944.1">
    <property type="nucleotide sequence ID" value="NZ_BAABJQ010000025.1"/>
</dbReference>
<dbReference type="InterPro" id="IPR000731">
    <property type="entry name" value="SSD"/>
</dbReference>
<feature type="transmembrane region" description="Helical" evidence="8">
    <location>
        <begin position="297"/>
        <end position="328"/>
    </location>
</feature>
<dbReference type="PROSITE" id="PS50156">
    <property type="entry name" value="SSD"/>
    <property type="match status" value="1"/>
</dbReference>
<reference evidence="11" key="1">
    <citation type="journal article" date="2019" name="Int. J. Syst. Evol. Microbiol.">
        <title>The Global Catalogue of Microorganisms (GCM) 10K type strain sequencing project: providing services to taxonomists for standard genome sequencing and annotation.</title>
        <authorList>
            <consortium name="The Broad Institute Genomics Platform"/>
            <consortium name="The Broad Institute Genome Sequencing Center for Infectious Disease"/>
            <person name="Wu L."/>
            <person name="Ma J."/>
        </authorList>
    </citation>
    <scope>NUCLEOTIDE SEQUENCE [LARGE SCALE GENOMIC DNA]</scope>
    <source>
        <strain evidence="11">JCM 18304</strain>
    </source>
</reference>
<keyword evidence="4 8" id="KW-0812">Transmembrane</keyword>
<keyword evidence="3" id="KW-1003">Cell membrane</keyword>
<comment type="similarity">
    <text evidence="2">Belongs to the resistance-nodulation-cell division (RND) (TC 2.A.6) family. MmpL subfamily.</text>
</comment>
<evidence type="ECO:0000256" key="5">
    <source>
        <dbReference type="ARBA" id="ARBA00022989"/>
    </source>
</evidence>
<evidence type="ECO:0000259" key="9">
    <source>
        <dbReference type="PROSITE" id="PS50156"/>
    </source>
</evidence>
<feature type="transmembrane region" description="Helical" evidence="8">
    <location>
        <begin position="592"/>
        <end position="614"/>
    </location>
</feature>
<evidence type="ECO:0000313" key="11">
    <source>
        <dbReference type="Proteomes" id="UP001501570"/>
    </source>
</evidence>
<organism evidence="10 11">
    <name type="scientific">Rugosimonospora acidiphila</name>
    <dbReference type="NCBI Taxonomy" id="556531"/>
    <lineage>
        <taxon>Bacteria</taxon>
        <taxon>Bacillati</taxon>
        <taxon>Actinomycetota</taxon>
        <taxon>Actinomycetes</taxon>
        <taxon>Micromonosporales</taxon>
        <taxon>Micromonosporaceae</taxon>
        <taxon>Rugosimonospora</taxon>
    </lineage>
</organism>
<feature type="domain" description="SSD" evidence="9">
    <location>
        <begin position="201"/>
        <end position="326"/>
    </location>
</feature>
<dbReference type="PANTHER" id="PTHR33406">
    <property type="entry name" value="MEMBRANE PROTEIN MJ1562-RELATED"/>
    <property type="match status" value="1"/>
</dbReference>
<gene>
    <name evidence="10" type="ORF">GCM10023322_64000</name>
</gene>
<comment type="caution">
    <text evidence="10">The sequence shown here is derived from an EMBL/GenBank/DDBJ whole genome shotgun (WGS) entry which is preliminary data.</text>
</comment>
<keyword evidence="11" id="KW-1185">Reference proteome</keyword>
<dbReference type="Proteomes" id="UP001501570">
    <property type="component" value="Unassembled WGS sequence"/>
</dbReference>
<evidence type="ECO:0000256" key="6">
    <source>
        <dbReference type="ARBA" id="ARBA00023136"/>
    </source>
</evidence>
<evidence type="ECO:0000256" key="3">
    <source>
        <dbReference type="ARBA" id="ARBA00022475"/>
    </source>
</evidence>
<feature type="transmembrane region" description="Helical" evidence="8">
    <location>
        <begin position="12"/>
        <end position="29"/>
    </location>
</feature>
<feature type="region of interest" description="Disordered" evidence="7">
    <location>
        <begin position="717"/>
        <end position="736"/>
    </location>
</feature>
<evidence type="ECO:0000256" key="2">
    <source>
        <dbReference type="ARBA" id="ARBA00010157"/>
    </source>
</evidence>
<dbReference type="Pfam" id="PF03176">
    <property type="entry name" value="MMPL"/>
    <property type="match status" value="2"/>
</dbReference>
<evidence type="ECO:0000256" key="8">
    <source>
        <dbReference type="SAM" id="Phobius"/>
    </source>
</evidence>
<evidence type="ECO:0000256" key="1">
    <source>
        <dbReference type="ARBA" id="ARBA00004651"/>
    </source>
</evidence>
<dbReference type="InterPro" id="IPR004869">
    <property type="entry name" value="MMPL_dom"/>
</dbReference>
<feature type="transmembrane region" description="Helical" evidence="8">
    <location>
        <begin position="176"/>
        <end position="195"/>
    </location>
</feature>
<feature type="transmembrane region" description="Helical" evidence="8">
    <location>
        <begin position="669"/>
        <end position="693"/>
    </location>
</feature>
<accession>A0ABP9SGM9</accession>
<feature type="transmembrane region" description="Helical" evidence="8">
    <location>
        <begin position="264"/>
        <end position="291"/>
    </location>
</feature>
<dbReference type="PANTHER" id="PTHR33406:SF11">
    <property type="entry name" value="MEMBRANE PROTEIN SCO6666-RELATED"/>
    <property type="match status" value="1"/>
</dbReference>
<dbReference type="EMBL" id="BAABJQ010000025">
    <property type="protein sequence ID" value="GAA5196018.1"/>
    <property type="molecule type" value="Genomic_DNA"/>
</dbReference>
<evidence type="ECO:0000313" key="10">
    <source>
        <dbReference type="EMBL" id="GAA5196018.1"/>
    </source>
</evidence>
<dbReference type="InterPro" id="IPR050545">
    <property type="entry name" value="Mycobact_MmpL"/>
</dbReference>
<feature type="transmembrane region" description="Helical" evidence="8">
    <location>
        <begin position="634"/>
        <end position="657"/>
    </location>
</feature>
<name>A0ABP9SGM9_9ACTN</name>
<comment type="subcellular location">
    <subcellularLocation>
        <location evidence="1">Cell membrane</location>
        <topology evidence="1">Multi-pass membrane protein</topology>
    </subcellularLocation>
</comment>
<evidence type="ECO:0000256" key="4">
    <source>
        <dbReference type="ARBA" id="ARBA00022692"/>
    </source>
</evidence>
<evidence type="ECO:0000256" key="7">
    <source>
        <dbReference type="SAM" id="MobiDB-lite"/>
    </source>
</evidence>
<keyword evidence="5 8" id="KW-1133">Transmembrane helix</keyword>
<protein>
    <submittedName>
        <fullName evidence="10">MMPL family transporter</fullName>
    </submittedName>
</protein>
<sequence>MRRLVLFCHRHAGLIIGVWLVVLVGLTLVNRTAGADYRDTVNLPASDSSRAQDLLAQVKGGGQSGDSERIVFATSSGTVTDAQIRARIDPMLAKVAALPHVSQVVSPYTPQGQAQIAGDQRVAFATVSYDAPANKVAPSQAQQLVDVARSAGQGDLQVEVSGQIAMRASPPSLGGAYIGLIAAAAVLLITFGSLFSMVLPIITAAVSVGSGVAIVGLLTHAINVAQVSPQITALMGLGVGVDYALFLVTRYRQGLLAGRSPQEALGVAAVTSGRSVLFAGLTVCVALLGMFTVRLNFLYGIALGSSIAVLLTMLAALTLLPALLRLLGMRVLSRRERRRLAERGPQAEREGRAWGRWARGIIRLPVPATLASLAVIVLLALPFLSMRLGISDAGLDPKGTTTRASYDLLAEGFGPGYNGPLVIAGHADGAAARQAVQRVAGSLSGHEDVAGTPQAMFAPASGGGTIAVLTVYPDSAPQDKATADLVHDLRDRVIPAATQGTGTRLYVGGTTAVDVDFSQALTQRLPLFIAVVVGISFILLAIVFRSLLVPLTAALMNLLAAGAAFGIITAVFEWGWAGALIGQDRTGPIEPYLPVLLFAGLFGLSMDYEVFLVARIQEEWHRLRDNRQAVVRGLAATGRTITAAAIIMVLVFASFVLGGNRVVKIAGLGLASAVLLDAVVIRSLLVPAVMALFGRANWWLPRWLDRILPRLTIEEPGADGTATDEAVAPEPASAGR</sequence>
<keyword evidence="6 8" id="KW-0472">Membrane</keyword>
<feature type="transmembrane region" description="Helical" evidence="8">
    <location>
        <begin position="551"/>
        <end position="572"/>
    </location>
</feature>
<feature type="transmembrane region" description="Helical" evidence="8">
    <location>
        <begin position="231"/>
        <end position="252"/>
    </location>
</feature>
<feature type="transmembrane region" description="Helical" evidence="8">
    <location>
        <begin position="202"/>
        <end position="225"/>
    </location>
</feature>
<proteinExistence type="inferred from homology"/>
<feature type="transmembrane region" description="Helical" evidence="8">
    <location>
        <begin position="525"/>
        <end position="544"/>
    </location>
</feature>